<dbReference type="Gene3D" id="3.30.70.920">
    <property type="match status" value="1"/>
</dbReference>
<evidence type="ECO:0000259" key="4">
    <source>
        <dbReference type="PROSITE" id="PS50956"/>
    </source>
</evidence>
<dbReference type="InterPro" id="IPR036390">
    <property type="entry name" value="WH_DNA-bd_sf"/>
</dbReference>
<dbReference type="SUPFAM" id="SSF46785">
    <property type="entry name" value="Winged helix' DNA-binding domain"/>
    <property type="match status" value="1"/>
</dbReference>
<dbReference type="Pfam" id="PF01037">
    <property type="entry name" value="AsnC_trans_reg"/>
    <property type="match status" value="1"/>
</dbReference>
<dbReference type="InterPro" id="IPR019887">
    <property type="entry name" value="Tscrpt_reg_AsnC/Lrp_C"/>
</dbReference>
<keyword evidence="3" id="KW-0804">Transcription</keyword>
<dbReference type="Gene3D" id="1.10.10.10">
    <property type="entry name" value="Winged helix-like DNA-binding domain superfamily/Winged helix DNA-binding domain"/>
    <property type="match status" value="1"/>
</dbReference>
<geneLocation type="plasmid" evidence="6">
    <name>pcsc3h3</name>
</geneLocation>
<organism evidence="5 6">
    <name type="scientific">Thalassospira marina</name>
    <dbReference type="NCBI Taxonomy" id="2048283"/>
    <lineage>
        <taxon>Bacteria</taxon>
        <taxon>Pseudomonadati</taxon>
        <taxon>Pseudomonadota</taxon>
        <taxon>Alphaproteobacteria</taxon>
        <taxon>Rhodospirillales</taxon>
        <taxon>Thalassospiraceae</taxon>
        <taxon>Thalassospira</taxon>
    </lineage>
</organism>
<reference evidence="5 6" key="1">
    <citation type="submission" date="2017-10" db="EMBL/GenBank/DDBJ databases">
        <title>Biodiversity and function of Thalassospira species in the particle-attached aromatic-hydrocarbon-degrading consortia from the surface seawater of the China South Sea.</title>
        <authorList>
            <person name="Dong C."/>
            <person name="Liu R."/>
            <person name="Shao Z."/>
        </authorList>
    </citation>
    <scope>NUCLEOTIDE SEQUENCE [LARGE SCALE GENOMIC DNA]</scope>
    <source>
        <strain evidence="5 6">CSC3H3</strain>
        <plasmid evidence="6">pcsc3h3</plasmid>
    </source>
</reference>
<name>A0ABM6QHB9_9PROT</name>
<dbReference type="CDD" id="cd00090">
    <property type="entry name" value="HTH_ARSR"/>
    <property type="match status" value="1"/>
</dbReference>
<dbReference type="PRINTS" id="PR00033">
    <property type="entry name" value="HTHASNC"/>
</dbReference>
<dbReference type="PANTHER" id="PTHR30154">
    <property type="entry name" value="LEUCINE-RESPONSIVE REGULATORY PROTEIN"/>
    <property type="match status" value="1"/>
</dbReference>
<keyword evidence="1" id="KW-0805">Transcription regulation</keyword>
<dbReference type="InterPro" id="IPR000485">
    <property type="entry name" value="AsnC-type_HTH_dom"/>
</dbReference>
<dbReference type="Pfam" id="PF13412">
    <property type="entry name" value="HTH_24"/>
    <property type="match status" value="1"/>
</dbReference>
<dbReference type="EMBL" id="CP024200">
    <property type="protein sequence ID" value="AUG55690.1"/>
    <property type="molecule type" value="Genomic_DNA"/>
</dbReference>
<evidence type="ECO:0000313" key="6">
    <source>
        <dbReference type="Proteomes" id="UP000233458"/>
    </source>
</evidence>
<keyword evidence="5" id="KW-0614">Plasmid</keyword>
<dbReference type="PANTHER" id="PTHR30154:SF34">
    <property type="entry name" value="TRANSCRIPTIONAL REGULATOR AZLB"/>
    <property type="match status" value="1"/>
</dbReference>
<keyword evidence="2" id="KW-0238">DNA-binding</keyword>
<sequence length="160" mass="18452">MIRLDDLDLKILSVLQREGRITKVKLAEAVNLSPSPCWERLKRLEDHGVISGYHAHINPAFFARQTIVLTEIKLRQHRHCDFRQFEDYICQIPEIVECFALGGGLDYLFKVLCADVDGYQRLIDRLLCAEIGIDQYFTYIVTKKIKTSPFIPLQDAGLSR</sequence>
<keyword evidence="6" id="KW-1185">Reference proteome</keyword>
<evidence type="ECO:0000313" key="5">
    <source>
        <dbReference type="EMBL" id="AUG55690.1"/>
    </source>
</evidence>
<dbReference type="InterPro" id="IPR011991">
    <property type="entry name" value="ArsR-like_HTH"/>
</dbReference>
<dbReference type="PROSITE" id="PS50956">
    <property type="entry name" value="HTH_ASNC_2"/>
    <property type="match status" value="1"/>
</dbReference>
<evidence type="ECO:0000256" key="2">
    <source>
        <dbReference type="ARBA" id="ARBA00023125"/>
    </source>
</evidence>
<dbReference type="SUPFAM" id="SSF54909">
    <property type="entry name" value="Dimeric alpha+beta barrel"/>
    <property type="match status" value="1"/>
</dbReference>
<protein>
    <submittedName>
        <fullName evidence="5">AsnC family transcriptional regulator</fullName>
    </submittedName>
</protein>
<evidence type="ECO:0000256" key="1">
    <source>
        <dbReference type="ARBA" id="ARBA00023015"/>
    </source>
</evidence>
<gene>
    <name evidence="5" type="ORF">CSC3H3_22850</name>
</gene>
<evidence type="ECO:0000256" key="3">
    <source>
        <dbReference type="ARBA" id="ARBA00023163"/>
    </source>
</evidence>
<proteinExistence type="predicted"/>
<dbReference type="InterPro" id="IPR036388">
    <property type="entry name" value="WH-like_DNA-bd_sf"/>
</dbReference>
<dbReference type="Proteomes" id="UP000233458">
    <property type="component" value="Plasmid pCSC3H3"/>
</dbReference>
<dbReference type="InterPro" id="IPR011008">
    <property type="entry name" value="Dimeric_a/b-barrel"/>
</dbReference>
<accession>A0ABM6QHB9</accession>
<dbReference type="RefSeq" id="WP_101286683.1">
    <property type="nucleotide sequence ID" value="NZ_CP024200.1"/>
</dbReference>
<dbReference type="InterPro" id="IPR019888">
    <property type="entry name" value="Tscrpt_reg_AsnC-like"/>
</dbReference>
<dbReference type="SMART" id="SM00344">
    <property type="entry name" value="HTH_ASNC"/>
    <property type="match status" value="1"/>
</dbReference>
<feature type="domain" description="HTH asnC-type" evidence="4">
    <location>
        <begin position="4"/>
        <end position="65"/>
    </location>
</feature>